<accession>A0A6P1Q392</accession>
<reference evidence="3 4" key="1">
    <citation type="submission" date="2018-03" db="EMBL/GenBank/DDBJ databases">
        <title>Pantoea intestinalis SRCM103226 isolated form the mealworm.</title>
        <authorList>
            <person name="Jeong D.-Y."/>
            <person name="Kim J.W."/>
        </authorList>
    </citation>
    <scope>NUCLEOTIDE SEQUENCE [LARGE SCALE GENOMIC DNA]</scope>
    <source>
        <strain evidence="3 4">SRCM103226</strain>
    </source>
</reference>
<proteinExistence type="predicted"/>
<dbReference type="InterPro" id="IPR051916">
    <property type="entry name" value="GPI-anchor_lipid_remodeler"/>
</dbReference>
<dbReference type="Pfam" id="PF03372">
    <property type="entry name" value="Exo_endo_phos"/>
    <property type="match status" value="1"/>
</dbReference>
<dbReference type="GO" id="GO:0003824">
    <property type="term" value="F:catalytic activity"/>
    <property type="evidence" value="ECO:0007669"/>
    <property type="project" value="InterPro"/>
</dbReference>
<feature type="signal peptide" evidence="1">
    <location>
        <begin position="1"/>
        <end position="22"/>
    </location>
</feature>
<dbReference type="InterPro" id="IPR005135">
    <property type="entry name" value="Endo/exonuclease/phosphatase"/>
</dbReference>
<evidence type="ECO:0000313" key="4">
    <source>
        <dbReference type="Proteomes" id="UP000464053"/>
    </source>
</evidence>
<dbReference type="AlphaFoldDB" id="A0A6P1Q392"/>
<evidence type="ECO:0000256" key="1">
    <source>
        <dbReference type="SAM" id="SignalP"/>
    </source>
</evidence>
<protein>
    <recommendedName>
        <fullName evidence="2">Endonuclease/exonuclease/phosphatase domain-containing protein</fullName>
    </recommendedName>
</protein>
<gene>
    <name evidence="3" type="ORF">C7M51_02616</name>
</gene>
<organism evidence="3 4">
    <name type="scientific">Mixta intestinalis</name>
    <dbReference type="NCBI Taxonomy" id="1615494"/>
    <lineage>
        <taxon>Bacteria</taxon>
        <taxon>Pseudomonadati</taxon>
        <taxon>Pseudomonadota</taxon>
        <taxon>Gammaproteobacteria</taxon>
        <taxon>Enterobacterales</taxon>
        <taxon>Erwiniaceae</taxon>
        <taxon>Mixta</taxon>
    </lineage>
</organism>
<dbReference type="KEGG" id="mint:C7M51_02616"/>
<dbReference type="PANTHER" id="PTHR14859">
    <property type="entry name" value="CALCOFLUOR WHITE HYPERSENSITIVE PROTEIN PRECURSOR"/>
    <property type="match status" value="1"/>
</dbReference>
<keyword evidence="1" id="KW-0732">Signal</keyword>
<dbReference type="Proteomes" id="UP000464053">
    <property type="component" value="Chromosome"/>
</dbReference>
<evidence type="ECO:0000259" key="2">
    <source>
        <dbReference type="Pfam" id="PF03372"/>
    </source>
</evidence>
<keyword evidence="4" id="KW-1185">Reference proteome</keyword>
<dbReference type="GO" id="GO:0016020">
    <property type="term" value="C:membrane"/>
    <property type="evidence" value="ECO:0007669"/>
    <property type="project" value="GOC"/>
</dbReference>
<sequence>MKLKNSPLLFACCIITSSPLYASTPLTGSEILAVNKGGTANKIYTHNQPTLKVAAYNIGKNEASDDVTDFTQLNQAIKKIDADVIAVTEIDNQTHRSGNINQLAKIAEANHLFYAFGKALDFDGGEYGVGLLSKYKIDKSQVINLPSGTAEQRVVLLSQITKPGFDSPIIVMTAHLDWQKNPEVRINQARYLLDLSIGDAPSDFTNIASAIKILAGDFNSTAEEQPIKEINYFWNPVVKNGTDTRTWPAVNPALDLDHIFTFKGQKWNVKNLTVPSVTNDFNWAAASDHLPVVAELELQEQ</sequence>
<name>A0A6P1Q392_9GAMM</name>
<dbReference type="PANTHER" id="PTHR14859:SF15">
    <property type="entry name" value="ENDONUCLEASE_EXONUCLEASE_PHOSPHATASE DOMAIN-CONTAINING PROTEIN"/>
    <property type="match status" value="1"/>
</dbReference>
<dbReference type="OrthoDB" id="9793162at2"/>
<dbReference type="InterPro" id="IPR036691">
    <property type="entry name" value="Endo/exonu/phosph_ase_sf"/>
</dbReference>
<dbReference type="SUPFAM" id="SSF56219">
    <property type="entry name" value="DNase I-like"/>
    <property type="match status" value="1"/>
</dbReference>
<feature type="domain" description="Endonuclease/exonuclease/phosphatase" evidence="2">
    <location>
        <begin position="55"/>
        <end position="289"/>
    </location>
</feature>
<dbReference type="GO" id="GO:0006506">
    <property type="term" value="P:GPI anchor biosynthetic process"/>
    <property type="evidence" value="ECO:0007669"/>
    <property type="project" value="TreeGrafter"/>
</dbReference>
<dbReference type="Gene3D" id="3.60.10.10">
    <property type="entry name" value="Endonuclease/exonuclease/phosphatase"/>
    <property type="match status" value="1"/>
</dbReference>
<evidence type="ECO:0000313" key="3">
    <source>
        <dbReference type="EMBL" id="QHM72305.1"/>
    </source>
</evidence>
<dbReference type="EMBL" id="CP028271">
    <property type="protein sequence ID" value="QHM72305.1"/>
    <property type="molecule type" value="Genomic_DNA"/>
</dbReference>
<feature type="chain" id="PRO_5027014651" description="Endonuclease/exonuclease/phosphatase domain-containing protein" evidence="1">
    <location>
        <begin position="23"/>
        <end position="301"/>
    </location>
</feature>